<dbReference type="GO" id="GO:0016757">
    <property type="term" value="F:glycosyltransferase activity"/>
    <property type="evidence" value="ECO:0007669"/>
    <property type="project" value="UniProtKB-KW"/>
</dbReference>
<dbReference type="SUPFAM" id="SSF53448">
    <property type="entry name" value="Nucleotide-diphospho-sugar transferases"/>
    <property type="match status" value="1"/>
</dbReference>
<proteinExistence type="inferred from homology"/>
<name>A0A938WWI3_9BACT</name>
<reference evidence="5" key="2">
    <citation type="journal article" date="2021" name="Sci. Rep.">
        <title>The distribution of antibiotic resistance genes in chicken gut microbiota commensals.</title>
        <authorList>
            <person name="Juricova H."/>
            <person name="Matiasovicova J."/>
            <person name="Kubasova T."/>
            <person name="Cejkova D."/>
            <person name="Rychlik I."/>
        </authorList>
    </citation>
    <scope>NUCLEOTIDE SEQUENCE</scope>
    <source>
        <strain evidence="5">An824</strain>
    </source>
</reference>
<dbReference type="AlphaFoldDB" id="A0A938WWI3"/>
<protein>
    <submittedName>
        <fullName evidence="5">Glycosyltransferase family 2 protein</fullName>
    </submittedName>
</protein>
<accession>A0A938WWI3</accession>
<keyword evidence="3" id="KW-0808">Transferase</keyword>
<evidence type="ECO:0000259" key="4">
    <source>
        <dbReference type="Pfam" id="PF00535"/>
    </source>
</evidence>
<evidence type="ECO:0000256" key="1">
    <source>
        <dbReference type="ARBA" id="ARBA00006739"/>
    </source>
</evidence>
<comment type="caution">
    <text evidence="5">The sequence shown here is derived from an EMBL/GenBank/DDBJ whole genome shotgun (WGS) entry which is preliminary data.</text>
</comment>
<keyword evidence="2" id="KW-0328">Glycosyltransferase</keyword>
<evidence type="ECO:0000313" key="6">
    <source>
        <dbReference type="Proteomes" id="UP000706891"/>
    </source>
</evidence>
<dbReference type="Gene3D" id="3.90.550.10">
    <property type="entry name" value="Spore Coat Polysaccharide Biosynthesis Protein SpsA, Chain A"/>
    <property type="match status" value="1"/>
</dbReference>
<comment type="similarity">
    <text evidence="1">Belongs to the glycosyltransferase 2 family.</text>
</comment>
<reference evidence="5" key="1">
    <citation type="submission" date="2020-08" db="EMBL/GenBank/DDBJ databases">
        <authorList>
            <person name="Cejkova D."/>
            <person name="Kubasova T."/>
            <person name="Jahodarova E."/>
            <person name="Rychlik I."/>
        </authorList>
    </citation>
    <scope>NUCLEOTIDE SEQUENCE</scope>
    <source>
        <strain evidence="5">An824</strain>
    </source>
</reference>
<dbReference type="RefSeq" id="WP_205106022.1">
    <property type="nucleotide sequence ID" value="NZ_JACJJG010000173.1"/>
</dbReference>
<dbReference type="InterPro" id="IPR029044">
    <property type="entry name" value="Nucleotide-diphossugar_trans"/>
</dbReference>
<dbReference type="PANTHER" id="PTHR43179:SF12">
    <property type="entry name" value="GALACTOFURANOSYLTRANSFERASE GLFT2"/>
    <property type="match status" value="1"/>
</dbReference>
<keyword evidence="6" id="KW-1185">Reference proteome</keyword>
<dbReference type="PANTHER" id="PTHR43179">
    <property type="entry name" value="RHAMNOSYLTRANSFERASE WBBL"/>
    <property type="match status" value="1"/>
</dbReference>
<feature type="domain" description="Glycosyltransferase 2-like" evidence="4">
    <location>
        <begin position="13"/>
        <end position="140"/>
    </location>
</feature>
<dbReference type="Pfam" id="PF00535">
    <property type="entry name" value="Glycos_transf_2"/>
    <property type="match status" value="1"/>
</dbReference>
<evidence type="ECO:0000313" key="5">
    <source>
        <dbReference type="EMBL" id="MBM6674976.1"/>
    </source>
</evidence>
<organism evidence="5 6">
    <name type="scientific">Marseilla massiliensis</name>
    <dbReference type="NCBI Taxonomy" id="1841864"/>
    <lineage>
        <taxon>Bacteria</taxon>
        <taxon>Pseudomonadati</taxon>
        <taxon>Bacteroidota</taxon>
        <taxon>Bacteroidia</taxon>
        <taxon>Bacteroidales</taxon>
        <taxon>Prevotellaceae</taxon>
        <taxon>Marseilla</taxon>
    </lineage>
</organism>
<evidence type="ECO:0000256" key="3">
    <source>
        <dbReference type="ARBA" id="ARBA00022679"/>
    </source>
</evidence>
<sequence length="283" mass="32398">MLQKRTEITIATILTVHNRKAKTINCLRALNNNHVKGIQIEVFLTDDGCTDGTAQSVLDEFPDTHIISGKGDLFWNRGMYQAWTEAAKTHPDYYLWLNDDTVLMGDSIARLVECSMKHDNRSIIVGSTIDEKGNLSYGGRKKDKKHSIVAPLAEQDIECSTFNGNIVLIPNSVFDIVGLNDPYFHHSFGDIEYGLRAGKLGVKSYIAPGFYGKCNRNNPIPIFRRKQYPLWKRFKLLYSPLGYNPLEDFHLNRKFYPLYKAILWFVKLHINVLFTVDHTKIKS</sequence>
<gene>
    <name evidence="5" type="ORF">H6A34_14025</name>
</gene>
<evidence type="ECO:0000256" key="2">
    <source>
        <dbReference type="ARBA" id="ARBA00022676"/>
    </source>
</evidence>
<dbReference type="InterPro" id="IPR001173">
    <property type="entry name" value="Glyco_trans_2-like"/>
</dbReference>
<dbReference type="Proteomes" id="UP000706891">
    <property type="component" value="Unassembled WGS sequence"/>
</dbReference>
<dbReference type="EMBL" id="JACJJG010000173">
    <property type="protein sequence ID" value="MBM6674976.1"/>
    <property type="molecule type" value="Genomic_DNA"/>
</dbReference>